<evidence type="ECO:0000313" key="13">
    <source>
        <dbReference type="EMBL" id="PCH34779.1"/>
    </source>
</evidence>
<comment type="subcellular location">
    <subcellularLocation>
        <location evidence="1">Mitochondrion outer membrane</location>
        <topology evidence="1">Single-pass membrane protein</topology>
    </subcellularLocation>
</comment>
<dbReference type="OMA" id="QWRGDIE"/>
<dbReference type="SUPFAM" id="SSF48452">
    <property type="entry name" value="TPR-like"/>
    <property type="match status" value="2"/>
</dbReference>
<reference evidence="13 14" key="1">
    <citation type="journal article" date="2012" name="Science">
        <title>The Paleozoic origin of enzymatic lignin decomposition reconstructed from 31 fungal genomes.</title>
        <authorList>
            <person name="Floudas D."/>
            <person name="Binder M."/>
            <person name="Riley R."/>
            <person name="Barry K."/>
            <person name="Blanchette R.A."/>
            <person name="Henrissat B."/>
            <person name="Martinez A.T."/>
            <person name="Otillar R."/>
            <person name="Spatafora J.W."/>
            <person name="Yadav J.S."/>
            <person name="Aerts A."/>
            <person name="Benoit I."/>
            <person name="Boyd A."/>
            <person name="Carlson A."/>
            <person name="Copeland A."/>
            <person name="Coutinho P.M."/>
            <person name="de Vries R.P."/>
            <person name="Ferreira P."/>
            <person name="Findley K."/>
            <person name="Foster B."/>
            <person name="Gaskell J."/>
            <person name="Glotzer D."/>
            <person name="Gorecki P."/>
            <person name="Heitman J."/>
            <person name="Hesse C."/>
            <person name="Hori C."/>
            <person name="Igarashi K."/>
            <person name="Jurgens J.A."/>
            <person name="Kallen N."/>
            <person name="Kersten P."/>
            <person name="Kohler A."/>
            <person name="Kuees U."/>
            <person name="Kumar T.K.A."/>
            <person name="Kuo A."/>
            <person name="LaButti K."/>
            <person name="Larrondo L.F."/>
            <person name="Lindquist E."/>
            <person name="Ling A."/>
            <person name="Lombard V."/>
            <person name="Lucas S."/>
            <person name="Lundell T."/>
            <person name="Martin R."/>
            <person name="McLaughlin D.J."/>
            <person name="Morgenstern I."/>
            <person name="Morin E."/>
            <person name="Murat C."/>
            <person name="Nagy L.G."/>
            <person name="Nolan M."/>
            <person name="Ohm R.A."/>
            <person name="Patyshakuliyeva A."/>
            <person name="Rokas A."/>
            <person name="Ruiz-Duenas F.J."/>
            <person name="Sabat G."/>
            <person name="Salamov A."/>
            <person name="Samejima M."/>
            <person name="Schmutz J."/>
            <person name="Slot J.C."/>
            <person name="St John F."/>
            <person name="Stenlid J."/>
            <person name="Sun H."/>
            <person name="Sun S."/>
            <person name="Syed K."/>
            <person name="Tsang A."/>
            <person name="Wiebenga A."/>
            <person name="Young D."/>
            <person name="Pisabarro A."/>
            <person name="Eastwood D.C."/>
            <person name="Martin F."/>
            <person name="Cullen D."/>
            <person name="Grigoriev I.V."/>
            <person name="Hibbett D.S."/>
        </authorList>
    </citation>
    <scope>NUCLEOTIDE SEQUENCE [LARGE SCALE GENOMIC DNA]</scope>
    <source>
        <strain evidence="13 14">MD-104</strain>
    </source>
</reference>
<dbReference type="PANTHER" id="PTHR46208">
    <property type="entry name" value="MITOCHONDRIAL IMPORT RECEPTOR SUBUNIT TOM70"/>
    <property type="match status" value="1"/>
</dbReference>
<keyword evidence="3" id="KW-0677">Repeat</keyword>
<organism evidence="13 14">
    <name type="scientific">Wolfiporia cocos (strain MD-104)</name>
    <name type="common">Brown rot fungus</name>
    <dbReference type="NCBI Taxonomy" id="742152"/>
    <lineage>
        <taxon>Eukaryota</taxon>
        <taxon>Fungi</taxon>
        <taxon>Dikarya</taxon>
        <taxon>Basidiomycota</taxon>
        <taxon>Agaricomycotina</taxon>
        <taxon>Agaricomycetes</taxon>
        <taxon>Polyporales</taxon>
        <taxon>Phaeolaceae</taxon>
        <taxon>Wolfiporia</taxon>
    </lineage>
</organism>
<keyword evidence="14" id="KW-1185">Reference proteome</keyword>
<evidence type="ECO:0000256" key="9">
    <source>
        <dbReference type="ARBA" id="ARBA00038030"/>
    </source>
</evidence>
<feature type="compositionally biased region" description="Basic and acidic residues" evidence="11">
    <location>
        <begin position="73"/>
        <end position="89"/>
    </location>
</feature>
<feature type="compositionally biased region" description="Basic residues" evidence="11">
    <location>
        <begin position="58"/>
        <end position="72"/>
    </location>
</feature>
<protein>
    <submittedName>
        <fullName evidence="13">ADP/ATP carrier receptor</fullName>
    </submittedName>
</protein>
<evidence type="ECO:0000256" key="12">
    <source>
        <dbReference type="SAM" id="Phobius"/>
    </source>
</evidence>
<keyword evidence="5 10" id="KW-0802">TPR repeat</keyword>
<evidence type="ECO:0000256" key="1">
    <source>
        <dbReference type="ARBA" id="ARBA00004572"/>
    </source>
</evidence>
<evidence type="ECO:0000256" key="10">
    <source>
        <dbReference type="PROSITE-ProRule" id="PRU00339"/>
    </source>
</evidence>
<feature type="region of interest" description="Disordered" evidence="11">
    <location>
        <begin position="43"/>
        <end position="95"/>
    </location>
</feature>
<keyword evidence="7" id="KW-0496">Mitochondrion</keyword>
<feature type="repeat" description="TPR" evidence="10">
    <location>
        <begin position="384"/>
        <end position="417"/>
    </location>
</feature>
<evidence type="ECO:0000256" key="2">
    <source>
        <dbReference type="ARBA" id="ARBA00022692"/>
    </source>
</evidence>
<evidence type="ECO:0000313" key="14">
    <source>
        <dbReference type="Proteomes" id="UP000218811"/>
    </source>
</evidence>
<dbReference type="Pfam" id="PF14559">
    <property type="entry name" value="TPR_19"/>
    <property type="match status" value="1"/>
</dbReference>
<proteinExistence type="inferred from homology"/>
<dbReference type="InterPro" id="IPR019734">
    <property type="entry name" value="TPR_rpt"/>
</dbReference>
<dbReference type="Proteomes" id="UP000218811">
    <property type="component" value="Unassembled WGS sequence"/>
</dbReference>
<dbReference type="GO" id="GO:0005741">
    <property type="term" value="C:mitochondrial outer membrane"/>
    <property type="evidence" value="ECO:0007669"/>
    <property type="project" value="UniProtKB-SubCell"/>
</dbReference>
<feature type="repeat" description="TPR" evidence="10">
    <location>
        <begin position="452"/>
        <end position="485"/>
    </location>
</feature>
<evidence type="ECO:0000256" key="8">
    <source>
        <dbReference type="ARBA" id="ARBA00023136"/>
    </source>
</evidence>
<keyword evidence="13" id="KW-0675">Receptor</keyword>
<comment type="similarity">
    <text evidence="9">Belongs to the Tom70 family.</text>
</comment>
<keyword evidence="8 12" id="KW-0472">Membrane</keyword>
<dbReference type="GO" id="GO:0045039">
    <property type="term" value="P:protein insertion into mitochondrial inner membrane"/>
    <property type="evidence" value="ECO:0007669"/>
    <property type="project" value="TreeGrafter"/>
</dbReference>
<keyword evidence="4" id="KW-1000">Mitochondrion outer membrane</keyword>
<dbReference type="AlphaFoldDB" id="A0A2H3J7R9"/>
<dbReference type="GO" id="GO:0030943">
    <property type="term" value="F:mitochondrion targeting sequence binding"/>
    <property type="evidence" value="ECO:0007669"/>
    <property type="project" value="TreeGrafter"/>
</dbReference>
<feature type="transmembrane region" description="Helical" evidence="12">
    <location>
        <begin position="24"/>
        <end position="43"/>
    </location>
</feature>
<evidence type="ECO:0000256" key="3">
    <source>
        <dbReference type="ARBA" id="ARBA00022737"/>
    </source>
</evidence>
<feature type="repeat" description="TPR" evidence="10">
    <location>
        <begin position="350"/>
        <end position="383"/>
    </location>
</feature>
<dbReference type="Gene3D" id="1.25.40.10">
    <property type="entry name" value="Tetratricopeptide repeat domain"/>
    <property type="match status" value="2"/>
</dbReference>
<evidence type="ECO:0000256" key="11">
    <source>
        <dbReference type="SAM" id="MobiDB-lite"/>
    </source>
</evidence>
<evidence type="ECO:0000256" key="7">
    <source>
        <dbReference type="ARBA" id="ARBA00023128"/>
    </source>
</evidence>
<keyword evidence="6 12" id="KW-1133">Transmembrane helix</keyword>
<gene>
    <name evidence="13" type="ORF">WOLCODRAFT_139573</name>
</gene>
<feature type="repeat" description="TPR" evidence="10">
    <location>
        <begin position="115"/>
        <end position="148"/>
    </location>
</feature>
<evidence type="ECO:0000256" key="5">
    <source>
        <dbReference type="ARBA" id="ARBA00022803"/>
    </source>
</evidence>
<evidence type="ECO:0000256" key="6">
    <source>
        <dbReference type="ARBA" id="ARBA00022989"/>
    </source>
</evidence>
<dbReference type="PANTHER" id="PTHR46208:SF1">
    <property type="entry name" value="MITOCHONDRIAL IMPORT RECEPTOR SUBUNIT TOM70"/>
    <property type="match status" value="1"/>
</dbReference>
<sequence length="599" mass="66662">MSSSTSSQGVVDRVQAFVAENRRAVLIGTAAALVAIGGVAYYASSSREPGSGDPEKGGRKKDKKKSKKRKTVKDKDGPVLEERAPKAEDVPEEDDVRLTVEQIVSMPTEERQKAAASLKARGNKAYTSRNYSTAIDLYTRAIEVTPKPDAVFYSNRAACYMNMSPPQYDKVVEDCDAAMNIDGSYVKALNRRANALEHLDRHDDALRDYTAATILGKFQDEGIAQSVERVLRKLATQKAQEIISTRAPHLPSQTFVSAYFAAFRPRPLPELPENASQGDRTLILSLEALTACDYAHSLSLVNEALEQGISWDTGRAEALNLRGTFKFLMTDIPGAKDDFLKSLELQSSLTQTWVKIASIHMEQGDPQKAFEAFDEAIKHNADDPDIYYHRGQVLFIMNEFTQAAENYTKSTELDDQFVFSHIQLAVAHYKAGNVAKSMATFRSTLKAFPQRSEPHNYYGELLLDQQRFEDAIDKFDRAIDIEGERPKPPPINALPQVNRGLAMYQWKQDISAAERACQEALKLDPQCEAAVATLAQLSLQQGKIDVAMEMFERQAELARGEVELVNALTYQLATGAQVEFMKNYPEMASQLSQMARAMM</sequence>
<dbReference type="OrthoDB" id="2942533at2759"/>
<dbReference type="SMART" id="SM00028">
    <property type="entry name" value="TPR"/>
    <property type="match status" value="10"/>
</dbReference>
<keyword evidence="2 12" id="KW-0812">Transmembrane</keyword>
<dbReference type="InterPro" id="IPR011990">
    <property type="entry name" value="TPR-like_helical_dom_sf"/>
</dbReference>
<dbReference type="Pfam" id="PF13432">
    <property type="entry name" value="TPR_16"/>
    <property type="match status" value="2"/>
</dbReference>
<accession>A0A2H3J7R9</accession>
<dbReference type="EMBL" id="KB467832">
    <property type="protein sequence ID" value="PCH34779.1"/>
    <property type="molecule type" value="Genomic_DNA"/>
</dbReference>
<dbReference type="GO" id="GO:0030150">
    <property type="term" value="P:protein import into mitochondrial matrix"/>
    <property type="evidence" value="ECO:0007669"/>
    <property type="project" value="TreeGrafter"/>
</dbReference>
<evidence type="ECO:0000256" key="4">
    <source>
        <dbReference type="ARBA" id="ARBA00022787"/>
    </source>
</evidence>
<dbReference type="GO" id="GO:0008320">
    <property type="term" value="F:protein transmembrane transporter activity"/>
    <property type="evidence" value="ECO:0007669"/>
    <property type="project" value="TreeGrafter"/>
</dbReference>
<dbReference type="STRING" id="742152.A0A2H3J7R9"/>
<dbReference type="PROSITE" id="PS50005">
    <property type="entry name" value="TPR"/>
    <property type="match status" value="4"/>
</dbReference>
<name>A0A2H3J7R9_WOLCO</name>